<dbReference type="EMBL" id="BJVQ01000039">
    <property type="protein sequence ID" value="GEL47514.1"/>
    <property type="molecule type" value="Genomic_DNA"/>
</dbReference>
<dbReference type="Pfam" id="PF03235">
    <property type="entry name" value="GmrSD_N"/>
    <property type="match status" value="1"/>
</dbReference>
<evidence type="ECO:0000259" key="1">
    <source>
        <dbReference type="Pfam" id="PF03235"/>
    </source>
</evidence>
<accession>A0A511FFY6</accession>
<dbReference type="PANTHER" id="PTHR39639">
    <property type="entry name" value="CHROMOSOME 16, WHOLE GENOME SHOTGUN SEQUENCE"/>
    <property type="match status" value="1"/>
</dbReference>
<evidence type="ECO:0000313" key="2">
    <source>
        <dbReference type="EMBL" id="GEL47514.1"/>
    </source>
</evidence>
<dbReference type="RefSeq" id="WP_146838667.1">
    <property type="nucleotide sequence ID" value="NZ_BJVQ01000039.1"/>
</dbReference>
<feature type="domain" description="GmrSD restriction endonucleases N-terminal" evidence="1">
    <location>
        <begin position="304"/>
        <end position="515"/>
    </location>
</feature>
<keyword evidence="4" id="KW-1185">Reference proteome</keyword>
<evidence type="ECO:0000313" key="5">
    <source>
        <dbReference type="Proteomes" id="UP000564629"/>
    </source>
</evidence>
<dbReference type="PANTHER" id="PTHR39639:SF1">
    <property type="entry name" value="DUF262 DOMAIN-CONTAINING PROTEIN"/>
    <property type="match status" value="1"/>
</dbReference>
<dbReference type="Proteomes" id="UP000564629">
    <property type="component" value="Unassembled WGS sequence"/>
</dbReference>
<protein>
    <recommendedName>
        <fullName evidence="1">GmrSD restriction endonucleases N-terminal domain-containing protein</fullName>
    </recommendedName>
</protein>
<evidence type="ECO:0000313" key="3">
    <source>
        <dbReference type="EMBL" id="MBB5472096.1"/>
    </source>
</evidence>
<dbReference type="EMBL" id="JACHDN010000001">
    <property type="protein sequence ID" value="MBB5472096.1"/>
    <property type="molecule type" value="Genomic_DNA"/>
</dbReference>
<dbReference type="OrthoDB" id="9787127at2"/>
<sequence length="745" mass="82166">MAQYQSATSKAEATARAYLLAGQEVEPLGPGSKEKKSALVALGSAVHLDLADVPGKVECGRLVAEAVGVLWDETCFSRGDTVTLTGLNRLIDAVARRLLDTPGGLDARAFHELTVAATAAADSMRTKEKPVMSESLSEVEQNIAERLVELSLPGPAVPEGVDVPAARAHVEEIGFADGSWRVHVANVQGWLHLPDQLESSHGGAFDASLAEGLGIDYGNLGRHDTTLLERLSERLERAITLREQFYEQMEGAQEGSATLTSATQAWVAAWEEVDEEEEAEVGGPIDAAADTWPIAQFVQRAVTGKLDLSPSYQRADVWPTSDAQLLIESVVRGIPLPSVIVLQLQDEERRISYEVVDGKQRLTSILRFIGQHPRALEIVRAKAVEWEVPDLLETFRTDYPAFKRLWKKHEQTSLNAALERQSYFPFPLRAGENVKSLSGDLAKLRGKYYCQIREEYIDIVGERWDLAYVFEQQADYRIPVIVYKKVTTEQVHEVFSLYNKQGKHLNAEEIRNALFHNVALMKALLVTAGDADDVEAVAPFLLEDWDDLSSTKGALEGYDFGRAGYKRTKLLSWVAAVLFGAKGTVGTRSTASTINALLKRVHDTKSDRLRDVDVVRSAMLLLDHGIDAHASTAPEAWADKFRNSTGKDAWQELQLVASLIALSAARAVLGDELEDKLDEVVTELQNASATWIRPSKTQTSEQWKYMAKVVDEFLGVLDVDVAEADDRLRDEFGHSGLAELVSRRA</sequence>
<organism evidence="2 4">
    <name type="scientific">Cellulomonas hominis</name>
    <dbReference type="NCBI Taxonomy" id="156981"/>
    <lineage>
        <taxon>Bacteria</taxon>
        <taxon>Bacillati</taxon>
        <taxon>Actinomycetota</taxon>
        <taxon>Actinomycetes</taxon>
        <taxon>Micrococcales</taxon>
        <taxon>Cellulomonadaceae</taxon>
        <taxon>Cellulomonas</taxon>
    </lineage>
</organism>
<comment type="caution">
    <text evidence="2">The sequence shown here is derived from an EMBL/GenBank/DDBJ whole genome shotgun (WGS) entry which is preliminary data.</text>
</comment>
<gene>
    <name evidence="2" type="ORF">CHO01_26300</name>
    <name evidence="3" type="ORF">HNR08_000832</name>
</gene>
<proteinExistence type="predicted"/>
<dbReference type="Proteomes" id="UP000321723">
    <property type="component" value="Unassembled WGS sequence"/>
</dbReference>
<evidence type="ECO:0000313" key="4">
    <source>
        <dbReference type="Proteomes" id="UP000321723"/>
    </source>
</evidence>
<dbReference type="AlphaFoldDB" id="A0A511FFY6"/>
<reference evidence="2 4" key="1">
    <citation type="submission" date="2019-07" db="EMBL/GenBank/DDBJ databases">
        <title>Whole genome shotgun sequence of Cellulomonas hominis NBRC 16055.</title>
        <authorList>
            <person name="Hosoyama A."/>
            <person name="Uohara A."/>
            <person name="Ohji S."/>
            <person name="Ichikawa N."/>
        </authorList>
    </citation>
    <scope>NUCLEOTIDE SEQUENCE [LARGE SCALE GENOMIC DNA]</scope>
    <source>
        <strain evidence="2 4">NBRC 16055</strain>
    </source>
</reference>
<dbReference type="InterPro" id="IPR004919">
    <property type="entry name" value="GmrSD_N"/>
</dbReference>
<name>A0A511FFY6_9CELL</name>
<reference evidence="3 5" key="2">
    <citation type="submission" date="2020-08" db="EMBL/GenBank/DDBJ databases">
        <title>Sequencing the genomes of 1000 actinobacteria strains.</title>
        <authorList>
            <person name="Klenk H.-P."/>
        </authorList>
    </citation>
    <scope>NUCLEOTIDE SEQUENCE [LARGE SCALE GENOMIC DNA]</scope>
    <source>
        <strain evidence="3 5">DSM 9581</strain>
    </source>
</reference>